<accession>A0AAD7MUP1</accession>
<evidence type="ECO:0000313" key="2">
    <source>
        <dbReference type="Proteomes" id="UP001215280"/>
    </source>
</evidence>
<dbReference type="Proteomes" id="UP001215280">
    <property type="component" value="Unassembled WGS sequence"/>
</dbReference>
<keyword evidence="2" id="KW-1185">Reference proteome</keyword>
<dbReference type="EMBL" id="JARJLG010000171">
    <property type="protein sequence ID" value="KAJ7732928.1"/>
    <property type="molecule type" value="Genomic_DNA"/>
</dbReference>
<comment type="caution">
    <text evidence="1">The sequence shown here is derived from an EMBL/GenBank/DDBJ whole genome shotgun (WGS) entry which is preliminary data.</text>
</comment>
<gene>
    <name evidence="1" type="ORF">DFH07DRAFT_968202</name>
</gene>
<proteinExistence type="predicted"/>
<dbReference type="AlphaFoldDB" id="A0AAD7MUP1"/>
<name>A0AAD7MUP1_9AGAR</name>
<evidence type="ECO:0000313" key="1">
    <source>
        <dbReference type="EMBL" id="KAJ7732928.1"/>
    </source>
</evidence>
<protein>
    <submittedName>
        <fullName evidence="1">Uncharacterized protein</fullName>
    </submittedName>
</protein>
<reference evidence="1" key="1">
    <citation type="submission" date="2023-03" db="EMBL/GenBank/DDBJ databases">
        <title>Massive genome expansion in bonnet fungi (Mycena s.s.) driven by repeated elements and novel gene families across ecological guilds.</title>
        <authorList>
            <consortium name="Lawrence Berkeley National Laboratory"/>
            <person name="Harder C.B."/>
            <person name="Miyauchi S."/>
            <person name="Viragh M."/>
            <person name="Kuo A."/>
            <person name="Thoen E."/>
            <person name="Andreopoulos B."/>
            <person name="Lu D."/>
            <person name="Skrede I."/>
            <person name="Drula E."/>
            <person name="Henrissat B."/>
            <person name="Morin E."/>
            <person name="Kohler A."/>
            <person name="Barry K."/>
            <person name="LaButti K."/>
            <person name="Morin E."/>
            <person name="Salamov A."/>
            <person name="Lipzen A."/>
            <person name="Mereny Z."/>
            <person name="Hegedus B."/>
            <person name="Baldrian P."/>
            <person name="Stursova M."/>
            <person name="Weitz H."/>
            <person name="Taylor A."/>
            <person name="Grigoriev I.V."/>
            <person name="Nagy L.G."/>
            <person name="Martin F."/>
            <person name="Kauserud H."/>
        </authorList>
    </citation>
    <scope>NUCLEOTIDE SEQUENCE</scope>
    <source>
        <strain evidence="1">CBHHK188m</strain>
    </source>
</reference>
<sequence>MAYYPNPTHAHGVPRGGQAYSIAHGPAPLRPPFSSASRRSLPLDEYKPAQAFKAVTGRTQRLHAPIHFDYPGQQYQGVLMREIRLKGPMAPIRGADDAVFAPTGLKRIVFRIIWPGYRHVDWCRTIVVEGNITRAALAFQIASNFARFVEKSQYETPTLTDWMISPTCVRFEHLFLVSLTNTFEDVWQADVALDVC</sequence>
<organism evidence="1 2">
    <name type="scientific">Mycena maculata</name>
    <dbReference type="NCBI Taxonomy" id="230809"/>
    <lineage>
        <taxon>Eukaryota</taxon>
        <taxon>Fungi</taxon>
        <taxon>Dikarya</taxon>
        <taxon>Basidiomycota</taxon>
        <taxon>Agaricomycotina</taxon>
        <taxon>Agaricomycetes</taxon>
        <taxon>Agaricomycetidae</taxon>
        <taxon>Agaricales</taxon>
        <taxon>Marasmiineae</taxon>
        <taxon>Mycenaceae</taxon>
        <taxon>Mycena</taxon>
    </lineage>
</organism>